<dbReference type="SUPFAM" id="SSF51735">
    <property type="entry name" value="NAD(P)-binding Rossmann-fold domains"/>
    <property type="match status" value="1"/>
</dbReference>
<keyword evidence="3 8" id="KW-0028">Amino-acid biosynthesis</keyword>
<feature type="binding site" evidence="8">
    <location>
        <position position="240"/>
    </location>
    <ligand>
        <name>NADP(+)</name>
        <dbReference type="ChEBI" id="CHEBI:58349"/>
    </ligand>
</feature>
<feature type="binding site" evidence="8">
    <location>
        <position position="105"/>
    </location>
    <ligand>
        <name>shikimate</name>
        <dbReference type="ChEBI" id="CHEBI:36208"/>
    </ligand>
</feature>
<evidence type="ECO:0000256" key="5">
    <source>
        <dbReference type="ARBA" id="ARBA00023002"/>
    </source>
</evidence>
<comment type="caution">
    <text evidence="8">Lacks conserved residue(s) required for the propagation of feature annotation.</text>
</comment>
<dbReference type="Gene3D" id="3.40.50.10860">
    <property type="entry name" value="Leucine Dehydrogenase, chain A, domain 1"/>
    <property type="match status" value="1"/>
</dbReference>
<evidence type="ECO:0000256" key="2">
    <source>
        <dbReference type="ARBA" id="ARBA00012962"/>
    </source>
</evidence>
<feature type="binding site" evidence="8">
    <location>
        <position position="65"/>
    </location>
    <ligand>
        <name>shikimate</name>
        <dbReference type="ChEBI" id="CHEBI:36208"/>
    </ligand>
</feature>
<dbReference type="InterPro" id="IPR011342">
    <property type="entry name" value="Shikimate_DH"/>
</dbReference>
<feature type="binding site" evidence="8">
    <location>
        <begin position="18"/>
        <end position="20"/>
    </location>
    <ligand>
        <name>shikimate</name>
        <dbReference type="ChEBI" id="CHEBI:36208"/>
    </ligand>
</feature>
<organism evidence="12 13">
    <name type="scientific">Glycocaulis albus</name>
    <dbReference type="NCBI Taxonomy" id="1382801"/>
    <lineage>
        <taxon>Bacteria</taxon>
        <taxon>Pseudomonadati</taxon>
        <taxon>Pseudomonadota</taxon>
        <taxon>Alphaproteobacteria</taxon>
        <taxon>Maricaulales</taxon>
        <taxon>Maricaulaceae</taxon>
        <taxon>Glycocaulis</taxon>
    </lineage>
</organism>
<evidence type="ECO:0000259" key="9">
    <source>
        <dbReference type="Pfam" id="PF01488"/>
    </source>
</evidence>
<feature type="domain" description="Shikimate dehydrogenase substrate binding N-terminal" evidence="10">
    <location>
        <begin position="10"/>
        <end position="92"/>
    </location>
</feature>
<dbReference type="InterPro" id="IPR046346">
    <property type="entry name" value="Aminoacid_DH-like_N_sf"/>
</dbReference>
<dbReference type="NCBIfam" id="TIGR00507">
    <property type="entry name" value="aroE"/>
    <property type="match status" value="1"/>
</dbReference>
<dbReference type="PANTHER" id="PTHR21089">
    <property type="entry name" value="SHIKIMATE DEHYDROGENASE"/>
    <property type="match status" value="1"/>
</dbReference>
<dbReference type="RefSeq" id="WP_188451463.1">
    <property type="nucleotide sequence ID" value="NZ_BMFS01000003.1"/>
</dbReference>
<keyword evidence="4 8" id="KW-0521">NADP</keyword>
<feature type="binding site" evidence="8">
    <location>
        <begin position="129"/>
        <end position="133"/>
    </location>
    <ligand>
        <name>NADP(+)</name>
        <dbReference type="ChEBI" id="CHEBI:58349"/>
    </ligand>
</feature>
<feature type="domain" description="SDH C-terminal" evidence="11">
    <location>
        <begin position="240"/>
        <end position="273"/>
    </location>
</feature>
<reference evidence="13" key="1">
    <citation type="journal article" date="2019" name="Int. J. Syst. Evol. Microbiol.">
        <title>The Global Catalogue of Microorganisms (GCM) 10K type strain sequencing project: providing services to taxonomists for standard genome sequencing and annotation.</title>
        <authorList>
            <consortium name="The Broad Institute Genomics Platform"/>
            <consortium name="The Broad Institute Genome Sequencing Center for Infectious Disease"/>
            <person name="Wu L."/>
            <person name="Ma J."/>
        </authorList>
    </citation>
    <scope>NUCLEOTIDE SEQUENCE [LARGE SCALE GENOMIC DNA]</scope>
    <source>
        <strain evidence="13">CGMCC 1.12766</strain>
    </source>
</reference>
<evidence type="ECO:0000256" key="3">
    <source>
        <dbReference type="ARBA" id="ARBA00022605"/>
    </source>
</evidence>
<dbReference type="EMBL" id="BMFS01000003">
    <property type="protein sequence ID" value="GGG96408.1"/>
    <property type="molecule type" value="Genomic_DNA"/>
</dbReference>
<evidence type="ECO:0000256" key="6">
    <source>
        <dbReference type="ARBA" id="ARBA00023141"/>
    </source>
</evidence>
<keyword evidence="13" id="KW-1185">Reference proteome</keyword>
<evidence type="ECO:0000313" key="12">
    <source>
        <dbReference type="EMBL" id="GGG96408.1"/>
    </source>
</evidence>
<feature type="domain" description="Quinate/shikimate 5-dehydrogenase/glutamyl-tRNA reductase" evidence="9">
    <location>
        <begin position="124"/>
        <end position="192"/>
    </location>
</feature>
<dbReference type="InterPro" id="IPR013708">
    <property type="entry name" value="Shikimate_DH-bd_N"/>
</dbReference>
<dbReference type="PANTHER" id="PTHR21089:SF1">
    <property type="entry name" value="BIFUNCTIONAL 3-DEHYDROQUINATE DEHYDRATASE_SHIKIMATE DEHYDROGENASE, CHLOROPLASTIC"/>
    <property type="match status" value="1"/>
</dbReference>
<gene>
    <name evidence="8 12" type="primary">aroE</name>
    <name evidence="12" type="ORF">GCM10007420_10090</name>
</gene>
<dbReference type="InterPro" id="IPR022893">
    <property type="entry name" value="Shikimate_DH_fam"/>
</dbReference>
<dbReference type="SUPFAM" id="SSF53223">
    <property type="entry name" value="Aminoacid dehydrogenase-like, N-terminal domain"/>
    <property type="match status" value="1"/>
</dbReference>
<comment type="similarity">
    <text evidence="8">Belongs to the shikimate dehydrogenase family.</text>
</comment>
<keyword evidence="6 8" id="KW-0057">Aromatic amino acid biosynthesis</keyword>
<dbReference type="InterPro" id="IPR041121">
    <property type="entry name" value="SDH_C"/>
</dbReference>
<keyword evidence="5 8" id="KW-0560">Oxidoreductase</keyword>
<dbReference type="Pfam" id="PF08501">
    <property type="entry name" value="Shikimate_dh_N"/>
    <property type="match status" value="1"/>
</dbReference>
<dbReference type="Pfam" id="PF18317">
    <property type="entry name" value="SDH_C"/>
    <property type="match status" value="1"/>
</dbReference>
<dbReference type="Pfam" id="PF01488">
    <property type="entry name" value="Shikimate_DH"/>
    <property type="match status" value="1"/>
</dbReference>
<dbReference type="HAMAP" id="MF_00222">
    <property type="entry name" value="Shikimate_DH_AroE"/>
    <property type="match status" value="1"/>
</dbReference>
<evidence type="ECO:0000313" key="13">
    <source>
        <dbReference type="Proteomes" id="UP000648722"/>
    </source>
</evidence>
<dbReference type="InterPro" id="IPR006151">
    <property type="entry name" value="Shikm_DH/Glu-tRNA_Rdtase"/>
</dbReference>
<dbReference type="Gene3D" id="3.40.50.720">
    <property type="entry name" value="NAD(P)-binding Rossmann-like Domain"/>
    <property type="match status" value="1"/>
</dbReference>
<evidence type="ECO:0000256" key="4">
    <source>
        <dbReference type="ARBA" id="ARBA00022857"/>
    </source>
</evidence>
<comment type="pathway">
    <text evidence="1 8">Metabolic intermediate biosynthesis; chorismate biosynthesis; chorismate from D-erythrose 4-phosphate and phosphoenolpyruvate: step 4/7.</text>
</comment>
<dbReference type="Proteomes" id="UP000648722">
    <property type="component" value="Unassembled WGS sequence"/>
</dbReference>
<sequence length="278" mass="28217">MTGPGLKAGVAGWPVAHSLSPLMMEAWLADAGLAGSYERIAVEPDAFAATVSRLRDEGYCGINVTLPHKEAALALADEASEGARACGAANVLMFGASGVSADNTDIAGVRAALDEAGWQAGTGPVVLIGAGGAARAALHVLTADDTPVRIINRNTGRAAQLVRSMGCAAEVHALADAGAALEGARLVINATSLGMTGQPALTLPLDILPASAAVFDMVYAPLETPLLKQARARGLKSADGLSMLIGQARPAFEMFFGQPAPAGTPVRAMLEAALEVRT</sequence>
<evidence type="ECO:0000256" key="8">
    <source>
        <dbReference type="HAMAP-Rule" id="MF_00222"/>
    </source>
</evidence>
<dbReference type="EC" id="1.1.1.25" evidence="2 8"/>
<feature type="active site" description="Proton acceptor" evidence="8">
    <location>
        <position position="69"/>
    </location>
</feature>
<name>A0ABQ1XKU9_9PROT</name>
<evidence type="ECO:0000259" key="11">
    <source>
        <dbReference type="Pfam" id="PF18317"/>
    </source>
</evidence>
<dbReference type="InterPro" id="IPR036291">
    <property type="entry name" value="NAD(P)-bd_dom_sf"/>
</dbReference>
<evidence type="ECO:0000256" key="1">
    <source>
        <dbReference type="ARBA" id="ARBA00004871"/>
    </source>
</evidence>
<feature type="binding site" evidence="8">
    <location>
        <position position="247"/>
    </location>
    <ligand>
        <name>shikimate</name>
        <dbReference type="ChEBI" id="CHEBI:36208"/>
    </ligand>
</feature>
<comment type="subunit">
    <text evidence="8">Homodimer.</text>
</comment>
<dbReference type="CDD" id="cd01065">
    <property type="entry name" value="NAD_bind_Shikimate_DH"/>
    <property type="match status" value="1"/>
</dbReference>
<comment type="caution">
    <text evidence="12">The sequence shown here is derived from an EMBL/GenBank/DDBJ whole genome shotgun (WGS) entry which is preliminary data.</text>
</comment>
<evidence type="ECO:0000256" key="7">
    <source>
        <dbReference type="ARBA" id="ARBA00049442"/>
    </source>
</evidence>
<feature type="binding site" evidence="8">
    <location>
        <position position="219"/>
    </location>
    <ligand>
        <name>shikimate</name>
        <dbReference type="ChEBI" id="CHEBI:36208"/>
    </ligand>
</feature>
<comment type="catalytic activity">
    <reaction evidence="7 8">
        <text>shikimate + NADP(+) = 3-dehydroshikimate + NADPH + H(+)</text>
        <dbReference type="Rhea" id="RHEA:17737"/>
        <dbReference type="ChEBI" id="CHEBI:15378"/>
        <dbReference type="ChEBI" id="CHEBI:16630"/>
        <dbReference type="ChEBI" id="CHEBI:36208"/>
        <dbReference type="ChEBI" id="CHEBI:57783"/>
        <dbReference type="ChEBI" id="CHEBI:58349"/>
        <dbReference type="EC" id="1.1.1.25"/>
    </reaction>
</comment>
<protein>
    <recommendedName>
        <fullName evidence="2 8">Shikimate dehydrogenase (NADP(+))</fullName>
        <shortName evidence="8">SDH</shortName>
        <ecNumber evidence="2 8">1.1.1.25</ecNumber>
    </recommendedName>
</protein>
<feature type="binding site" evidence="8">
    <location>
        <position position="90"/>
    </location>
    <ligand>
        <name>shikimate</name>
        <dbReference type="ChEBI" id="CHEBI:36208"/>
    </ligand>
</feature>
<feature type="binding site" evidence="8">
    <location>
        <position position="81"/>
    </location>
    <ligand>
        <name>NADP(+)</name>
        <dbReference type="ChEBI" id="CHEBI:58349"/>
    </ligand>
</feature>
<accession>A0ABQ1XKU9</accession>
<proteinExistence type="inferred from homology"/>
<feature type="binding site" evidence="8">
    <location>
        <position position="217"/>
    </location>
    <ligand>
        <name>NADP(+)</name>
        <dbReference type="ChEBI" id="CHEBI:58349"/>
    </ligand>
</feature>
<evidence type="ECO:0000259" key="10">
    <source>
        <dbReference type="Pfam" id="PF08501"/>
    </source>
</evidence>
<comment type="function">
    <text evidence="8">Involved in the biosynthesis of the chorismate, which leads to the biosynthesis of aromatic amino acids. Catalyzes the reversible NADPH linked reduction of 3-dehydroshikimate (DHSA) to yield shikimate (SA).</text>
</comment>